<protein>
    <submittedName>
        <fullName evidence="2">Uncharacterized protein</fullName>
    </submittedName>
</protein>
<dbReference type="EMBL" id="DF238808">
    <property type="protein sequence ID" value="GAC97316.1"/>
    <property type="molecule type" value="Genomic_DNA"/>
</dbReference>
<organism evidence="2 3">
    <name type="scientific">Pseudozyma hubeiensis (strain SY62)</name>
    <name type="common">Yeast</name>
    <dbReference type="NCBI Taxonomy" id="1305764"/>
    <lineage>
        <taxon>Eukaryota</taxon>
        <taxon>Fungi</taxon>
        <taxon>Dikarya</taxon>
        <taxon>Basidiomycota</taxon>
        <taxon>Ustilaginomycotina</taxon>
        <taxon>Ustilaginomycetes</taxon>
        <taxon>Ustilaginales</taxon>
        <taxon>Ustilaginaceae</taxon>
        <taxon>Pseudozyma</taxon>
    </lineage>
</organism>
<feature type="compositionally biased region" description="Basic and acidic residues" evidence="1">
    <location>
        <begin position="102"/>
        <end position="113"/>
    </location>
</feature>
<evidence type="ECO:0000313" key="3">
    <source>
        <dbReference type="Proteomes" id="UP000014071"/>
    </source>
</evidence>
<gene>
    <name evidence="2" type="ORF">PHSY_004901</name>
</gene>
<keyword evidence="3" id="KW-1185">Reference proteome</keyword>
<dbReference type="HOGENOM" id="CLU_2134655_0_0_1"/>
<dbReference type="GeneID" id="24110182"/>
<evidence type="ECO:0000313" key="2">
    <source>
        <dbReference type="EMBL" id="GAC97316.1"/>
    </source>
</evidence>
<evidence type="ECO:0000256" key="1">
    <source>
        <dbReference type="SAM" id="MobiDB-lite"/>
    </source>
</evidence>
<dbReference type="Proteomes" id="UP000014071">
    <property type="component" value="Unassembled WGS sequence"/>
</dbReference>
<dbReference type="RefSeq" id="XP_012190903.1">
    <property type="nucleotide sequence ID" value="XM_012335513.1"/>
</dbReference>
<feature type="region of interest" description="Disordered" evidence="1">
    <location>
        <begin position="92"/>
        <end position="113"/>
    </location>
</feature>
<proteinExistence type="predicted"/>
<name>R9P7J8_PSEHS</name>
<sequence>MLCTAFRVEDANEMPNNGGTQGLFVGPVNAYLQNVEDEPASVAYEAMRTSVLSATHGFVRLPRLDSGALPALVKAFTNVMWRTFDIVVTTTRSTSKEPPSVARKEARSKIDDC</sequence>
<accession>R9P7J8</accession>
<dbReference type="AlphaFoldDB" id="R9P7J8"/>
<reference evidence="3" key="1">
    <citation type="journal article" date="2013" name="Genome Announc.">
        <title>Draft genome sequence of the basidiomycetous yeast-like fungus Pseudozyma hubeiensis SY62, which produces an abundant amount of the biosurfactant mannosylerythritol lipids.</title>
        <authorList>
            <person name="Konishi M."/>
            <person name="Hatada Y."/>
            <person name="Horiuchi J."/>
        </authorList>
    </citation>
    <scope>NUCLEOTIDE SEQUENCE [LARGE SCALE GENOMIC DNA]</scope>
    <source>
        <strain evidence="3">SY62</strain>
    </source>
</reference>